<sequence length="84" mass="8825">MAADDTTVDLSHAHDCVYYVSNGSGRISDLTVGSAQELIEGSIVHIDGGDRYRLEAGSDGMRVVGGPVPADPALYEEFAVKVAE</sequence>
<reference evidence="1 2" key="1">
    <citation type="submission" date="2017-08" db="EMBL/GenBank/DDBJ databases">
        <title>Infants hospitalized years apart are colonized by the same room-sourced microbial strains.</title>
        <authorList>
            <person name="Brooks B."/>
            <person name="Olm M.R."/>
            <person name="Firek B.A."/>
            <person name="Baker R."/>
            <person name="Thomas B.C."/>
            <person name="Morowitz M.J."/>
            <person name="Banfield J.F."/>
        </authorList>
    </citation>
    <scope>NUCLEOTIDE SEQUENCE [LARGE SCALE GENOMIC DNA]</scope>
    <source>
        <strain evidence="1">S2_003_000_R2_11</strain>
    </source>
</reference>
<dbReference type="SUPFAM" id="SSF51182">
    <property type="entry name" value="RmlC-like cupins"/>
    <property type="match status" value="1"/>
</dbReference>
<dbReference type="EMBL" id="QFQS01000002">
    <property type="protein sequence ID" value="PZQ97663.1"/>
    <property type="molecule type" value="Genomic_DNA"/>
</dbReference>
<evidence type="ECO:0008006" key="3">
    <source>
        <dbReference type="Google" id="ProtNLM"/>
    </source>
</evidence>
<dbReference type="AlphaFoldDB" id="A0A2W5U2V3"/>
<dbReference type="InterPro" id="IPR011051">
    <property type="entry name" value="RmlC_Cupin_sf"/>
</dbReference>
<protein>
    <recommendedName>
        <fullName evidence="3">L-ectoine synthase</fullName>
    </recommendedName>
</protein>
<comment type="caution">
    <text evidence="1">The sequence shown here is derived from an EMBL/GenBank/DDBJ whole genome shotgun (WGS) entry which is preliminary data.</text>
</comment>
<evidence type="ECO:0000313" key="1">
    <source>
        <dbReference type="EMBL" id="PZQ97663.1"/>
    </source>
</evidence>
<organism evidence="1 2">
    <name type="scientific">Cereibacter sphaeroides</name>
    <name type="common">Rhodobacter sphaeroides</name>
    <dbReference type="NCBI Taxonomy" id="1063"/>
    <lineage>
        <taxon>Bacteria</taxon>
        <taxon>Pseudomonadati</taxon>
        <taxon>Pseudomonadota</taxon>
        <taxon>Alphaproteobacteria</taxon>
        <taxon>Rhodobacterales</taxon>
        <taxon>Paracoccaceae</taxon>
        <taxon>Cereibacter</taxon>
    </lineage>
</organism>
<gene>
    <name evidence="1" type="ORF">DI533_10835</name>
</gene>
<accession>A0A2W5U2V3</accession>
<dbReference type="Proteomes" id="UP000248975">
    <property type="component" value="Unassembled WGS sequence"/>
</dbReference>
<name>A0A2W5U2V3_CERSP</name>
<proteinExistence type="predicted"/>
<evidence type="ECO:0000313" key="2">
    <source>
        <dbReference type="Proteomes" id="UP000248975"/>
    </source>
</evidence>